<dbReference type="SUPFAM" id="SSF54665">
    <property type="entry name" value="CO dehydrogenase molybdoprotein N-domain-like"/>
    <property type="match status" value="1"/>
</dbReference>
<name>A0AA38CKD7_TAXCH</name>
<feature type="non-terminal residue" evidence="2">
    <location>
        <position position="81"/>
    </location>
</feature>
<gene>
    <name evidence="2" type="ORF">KI387_013643</name>
</gene>
<dbReference type="InterPro" id="IPR036856">
    <property type="entry name" value="Ald_Oxase/Xan_DH_a/b_sf"/>
</dbReference>
<feature type="domain" description="Aldehyde oxidase/xanthine dehydrogenase a/b hammerhead" evidence="1">
    <location>
        <begin position="2"/>
        <end position="79"/>
    </location>
</feature>
<reference evidence="2 3" key="1">
    <citation type="journal article" date="2021" name="Nat. Plants">
        <title>The Taxus genome provides insights into paclitaxel biosynthesis.</title>
        <authorList>
            <person name="Xiong X."/>
            <person name="Gou J."/>
            <person name="Liao Q."/>
            <person name="Li Y."/>
            <person name="Zhou Q."/>
            <person name="Bi G."/>
            <person name="Li C."/>
            <person name="Du R."/>
            <person name="Wang X."/>
            <person name="Sun T."/>
            <person name="Guo L."/>
            <person name="Liang H."/>
            <person name="Lu P."/>
            <person name="Wu Y."/>
            <person name="Zhang Z."/>
            <person name="Ro D.K."/>
            <person name="Shang Y."/>
            <person name="Huang S."/>
            <person name="Yan J."/>
        </authorList>
    </citation>
    <scope>NUCLEOTIDE SEQUENCE [LARGE SCALE GENOMIC DNA]</scope>
    <source>
        <strain evidence="2">Ta-2019</strain>
    </source>
</reference>
<dbReference type="InterPro" id="IPR016208">
    <property type="entry name" value="Ald_Oxase/xanthine_DH-like"/>
</dbReference>
<keyword evidence="3" id="KW-1185">Reference proteome</keyword>
<comment type="caution">
    <text evidence="2">The sequence shown here is derived from an EMBL/GenBank/DDBJ whole genome shotgun (WGS) entry which is preliminary data.</text>
</comment>
<dbReference type="InterPro" id="IPR000674">
    <property type="entry name" value="Ald_Oxase/Xan_DH_a/b"/>
</dbReference>
<dbReference type="SMART" id="SM01008">
    <property type="entry name" value="Ald_Xan_dh_C"/>
    <property type="match status" value="1"/>
</dbReference>
<evidence type="ECO:0000313" key="3">
    <source>
        <dbReference type="Proteomes" id="UP000824469"/>
    </source>
</evidence>
<dbReference type="PANTHER" id="PTHR45444:SF3">
    <property type="entry name" value="XANTHINE DEHYDROGENASE"/>
    <property type="match status" value="1"/>
</dbReference>
<dbReference type="GO" id="GO:0005506">
    <property type="term" value="F:iron ion binding"/>
    <property type="evidence" value="ECO:0007669"/>
    <property type="project" value="InterPro"/>
</dbReference>
<evidence type="ECO:0000259" key="1">
    <source>
        <dbReference type="SMART" id="SM01008"/>
    </source>
</evidence>
<dbReference type="Proteomes" id="UP000824469">
    <property type="component" value="Unassembled WGS sequence"/>
</dbReference>
<sequence length="81" mass="8686">VTGEAEYADDVPMPLTGLHAALVLSKKPHARIRYIDDSAAKLVPGFEGFFTAKDIPGGNDIGPVRNDEELFASEFVTCVGH</sequence>
<dbReference type="EMBL" id="JAHRHJ020000009">
    <property type="protein sequence ID" value="KAH9302060.1"/>
    <property type="molecule type" value="Genomic_DNA"/>
</dbReference>
<dbReference type="AlphaFoldDB" id="A0AA38CKD7"/>
<dbReference type="PANTHER" id="PTHR45444">
    <property type="entry name" value="XANTHINE DEHYDROGENASE"/>
    <property type="match status" value="1"/>
</dbReference>
<evidence type="ECO:0000313" key="2">
    <source>
        <dbReference type="EMBL" id="KAH9302060.1"/>
    </source>
</evidence>
<accession>A0AA38CKD7</accession>
<protein>
    <recommendedName>
        <fullName evidence="1">Aldehyde oxidase/xanthine dehydrogenase a/b hammerhead domain-containing protein</fullName>
    </recommendedName>
</protein>
<dbReference type="GO" id="GO:0016491">
    <property type="term" value="F:oxidoreductase activity"/>
    <property type="evidence" value="ECO:0007669"/>
    <property type="project" value="InterPro"/>
</dbReference>
<proteinExistence type="predicted"/>
<organism evidence="2 3">
    <name type="scientific">Taxus chinensis</name>
    <name type="common">Chinese yew</name>
    <name type="synonym">Taxus wallichiana var. chinensis</name>
    <dbReference type="NCBI Taxonomy" id="29808"/>
    <lineage>
        <taxon>Eukaryota</taxon>
        <taxon>Viridiplantae</taxon>
        <taxon>Streptophyta</taxon>
        <taxon>Embryophyta</taxon>
        <taxon>Tracheophyta</taxon>
        <taxon>Spermatophyta</taxon>
        <taxon>Pinopsida</taxon>
        <taxon>Pinidae</taxon>
        <taxon>Conifers II</taxon>
        <taxon>Cupressales</taxon>
        <taxon>Taxaceae</taxon>
        <taxon>Taxus</taxon>
    </lineage>
</organism>
<dbReference type="Gene3D" id="3.90.1170.50">
    <property type="entry name" value="Aldehyde oxidase/xanthine dehydrogenase, a/b hammerhead"/>
    <property type="match status" value="1"/>
</dbReference>
<dbReference type="Pfam" id="PF01315">
    <property type="entry name" value="Ald_Xan_dh_C"/>
    <property type="match status" value="1"/>
</dbReference>
<feature type="non-terminal residue" evidence="2">
    <location>
        <position position="1"/>
    </location>
</feature>